<evidence type="ECO:0000256" key="1">
    <source>
        <dbReference type="SAM" id="MobiDB-lite"/>
    </source>
</evidence>
<reference evidence="3" key="1">
    <citation type="submission" date="2022-11" db="EMBL/GenBank/DDBJ databases">
        <authorList>
            <person name="Petersen C."/>
        </authorList>
    </citation>
    <scope>NUCLEOTIDE SEQUENCE</scope>
    <source>
        <strain evidence="3">IBT 22155</strain>
    </source>
</reference>
<feature type="region of interest" description="Disordered" evidence="1">
    <location>
        <begin position="140"/>
        <end position="159"/>
    </location>
</feature>
<dbReference type="PANTHER" id="PTHR39219:SF1">
    <property type="entry name" value="ER MEMBRANE PROTEIN COMPLEX SUBUNIT 10"/>
    <property type="match status" value="1"/>
</dbReference>
<evidence type="ECO:0008006" key="5">
    <source>
        <dbReference type="Google" id="ProtNLM"/>
    </source>
</evidence>
<dbReference type="RefSeq" id="XP_056524714.1">
    <property type="nucleotide sequence ID" value="XM_056662601.1"/>
</dbReference>
<keyword evidence="2" id="KW-0732">Signal</keyword>
<feature type="chain" id="PRO_5040898055" description="ER membrane protein complex subunit 10" evidence="2">
    <location>
        <begin position="20"/>
        <end position="188"/>
    </location>
</feature>
<reference evidence="3" key="2">
    <citation type="journal article" date="2023" name="IMA Fungus">
        <title>Comparative genomic study of the Penicillium genus elucidates a diverse pangenome and 15 lateral gene transfer events.</title>
        <authorList>
            <person name="Petersen C."/>
            <person name="Sorensen T."/>
            <person name="Nielsen M.R."/>
            <person name="Sondergaard T.E."/>
            <person name="Sorensen J.L."/>
            <person name="Fitzpatrick D.A."/>
            <person name="Frisvad J.C."/>
            <person name="Nielsen K.L."/>
        </authorList>
    </citation>
    <scope>NUCLEOTIDE SEQUENCE</scope>
    <source>
        <strain evidence="3">IBT 22155</strain>
    </source>
</reference>
<comment type="caution">
    <text evidence="3">The sequence shown here is derived from an EMBL/GenBank/DDBJ whole genome shotgun (WGS) entry which is preliminary data.</text>
</comment>
<dbReference type="EMBL" id="JAPQKL010000002">
    <property type="protein sequence ID" value="KAJ5143070.1"/>
    <property type="molecule type" value="Genomic_DNA"/>
</dbReference>
<dbReference type="Pfam" id="PF21203">
    <property type="entry name" value="ECM10"/>
    <property type="match status" value="1"/>
</dbReference>
<dbReference type="GeneID" id="81401771"/>
<dbReference type="PANTHER" id="PTHR39219">
    <property type="entry name" value="ER MEMBRANE PROTEIN COMPLEX SUBUNIT 10"/>
    <property type="match status" value="1"/>
</dbReference>
<organism evidence="3 4">
    <name type="scientific">Penicillium bovifimosum</name>
    <dbReference type="NCBI Taxonomy" id="126998"/>
    <lineage>
        <taxon>Eukaryota</taxon>
        <taxon>Fungi</taxon>
        <taxon>Dikarya</taxon>
        <taxon>Ascomycota</taxon>
        <taxon>Pezizomycotina</taxon>
        <taxon>Eurotiomycetes</taxon>
        <taxon>Eurotiomycetidae</taxon>
        <taxon>Eurotiales</taxon>
        <taxon>Aspergillaceae</taxon>
        <taxon>Penicillium</taxon>
    </lineage>
</organism>
<proteinExistence type="predicted"/>
<feature type="signal peptide" evidence="2">
    <location>
        <begin position="1"/>
        <end position="19"/>
    </location>
</feature>
<sequence length="188" mass="20021">MFLSTLLGVVSLLIAVANASLSTDILYWPVGSSHPSVLARVSYDPTSLKSDVVSYHPPKDDQGDDLVRVGLYTSATTGKQWVGSLVSLSSLSTDEQPTFRLHLDSANEAYAVSLAAPSTAEHSTTGARVELISNESGIQPHLNRPVVVGPDGQNPDQPEEKSLLQKYWWVLLIVTFISMSGGGGGEGQ</sequence>
<dbReference type="OrthoDB" id="1894652at2759"/>
<evidence type="ECO:0000313" key="3">
    <source>
        <dbReference type="EMBL" id="KAJ5143070.1"/>
    </source>
</evidence>
<evidence type="ECO:0000313" key="4">
    <source>
        <dbReference type="Proteomes" id="UP001149079"/>
    </source>
</evidence>
<evidence type="ECO:0000256" key="2">
    <source>
        <dbReference type="SAM" id="SignalP"/>
    </source>
</evidence>
<dbReference type="Proteomes" id="UP001149079">
    <property type="component" value="Unassembled WGS sequence"/>
</dbReference>
<gene>
    <name evidence="3" type="ORF">N7515_001857</name>
</gene>
<dbReference type="AlphaFoldDB" id="A0A9W9L7I4"/>
<name>A0A9W9L7I4_9EURO</name>
<accession>A0A9W9L7I4</accession>
<protein>
    <recommendedName>
        <fullName evidence="5">ER membrane protein complex subunit 10</fullName>
    </recommendedName>
</protein>
<keyword evidence="4" id="KW-1185">Reference proteome</keyword>